<keyword evidence="1" id="KW-0862">Zinc</keyword>
<keyword evidence="1" id="KW-0479">Metal-binding</keyword>
<dbReference type="InterPro" id="IPR036236">
    <property type="entry name" value="Znf_C2H2_sf"/>
</dbReference>
<dbReference type="GO" id="GO:0008270">
    <property type="term" value="F:zinc ion binding"/>
    <property type="evidence" value="ECO:0007669"/>
    <property type="project" value="UniProtKB-KW"/>
</dbReference>
<evidence type="ECO:0000313" key="5">
    <source>
        <dbReference type="Proteomes" id="UP000807504"/>
    </source>
</evidence>
<dbReference type="AlphaFoldDB" id="A0A8T0EFI5"/>
<evidence type="ECO:0000256" key="1">
    <source>
        <dbReference type="PROSITE-ProRule" id="PRU00042"/>
    </source>
</evidence>
<dbReference type="PROSITE" id="PS00028">
    <property type="entry name" value="ZINC_FINGER_C2H2_1"/>
    <property type="match status" value="1"/>
</dbReference>
<name>A0A8T0EFI5_ARGBR</name>
<evidence type="ECO:0000313" key="4">
    <source>
        <dbReference type="EMBL" id="KAF8771671.1"/>
    </source>
</evidence>
<gene>
    <name evidence="4" type="ORF">HNY73_019052</name>
</gene>
<keyword evidence="5" id="KW-1185">Reference proteome</keyword>
<dbReference type="SUPFAM" id="SSF57667">
    <property type="entry name" value="beta-beta-alpha zinc fingers"/>
    <property type="match status" value="1"/>
</dbReference>
<keyword evidence="1" id="KW-0863">Zinc-finger</keyword>
<dbReference type="Proteomes" id="UP000807504">
    <property type="component" value="Unassembled WGS sequence"/>
</dbReference>
<comment type="caution">
    <text evidence="4">The sequence shown here is derived from an EMBL/GenBank/DDBJ whole genome shotgun (WGS) entry which is preliminary data.</text>
</comment>
<feature type="region of interest" description="Disordered" evidence="2">
    <location>
        <begin position="1"/>
        <end position="21"/>
    </location>
</feature>
<dbReference type="PROSITE" id="PS50157">
    <property type="entry name" value="ZINC_FINGER_C2H2_2"/>
    <property type="match status" value="1"/>
</dbReference>
<sequence>MTNLFNSNETHLKLESFPPENHSSELGSTVINQKSFLCDICEEAFFNQDEFNQHYSNHSSGTIFGRGLIPVITVIKHLKNKS</sequence>
<reference evidence="4" key="1">
    <citation type="journal article" date="2020" name="bioRxiv">
        <title>Chromosome-level reference genome of the European wasp spider Argiope bruennichi: a resource for studies on range expansion and evolutionary adaptation.</title>
        <authorList>
            <person name="Sheffer M.M."/>
            <person name="Hoppe A."/>
            <person name="Krehenwinkel H."/>
            <person name="Uhl G."/>
            <person name="Kuss A.W."/>
            <person name="Jensen L."/>
            <person name="Jensen C."/>
            <person name="Gillespie R.G."/>
            <person name="Hoff K.J."/>
            <person name="Prost S."/>
        </authorList>
    </citation>
    <scope>NUCLEOTIDE SEQUENCE</scope>
</reference>
<accession>A0A8T0EFI5</accession>
<proteinExistence type="predicted"/>
<dbReference type="EMBL" id="JABXBU010002228">
    <property type="protein sequence ID" value="KAF8771671.1"/>
    <property type="molecule type" value="Genomic_DNA"/>
</dbReference>
<feature type="domain" description="C2H2-type" evidence="3">
    <location>
        <begin position="36"/>
        <end position="63"/>
    </location>
</feature>
<dbReference type="InterPro" id="IPR013087">
    <property type="entry name" value="Znf_C2H2_type"/>
</dbReference>
<protein>
    <recommendedName>
        <fullName evidence="3">C2H2-type domain-containing protein</fullName>
    </recommendedName>
</protein>
<evidence type="ECO:0000259" key="3">
    <source>
        <dbReference type="PROSITE" id="PS50157"/>
    </source>
</evidence>
<organism evidence="4 5">
    <name type="scientific">Argiope bruennichi</name>
    <name type="common">Wasp spider</name>
    <name type="synonym">Aranea bruennichi</name>
    <dbReference type="NCBI Taxonomy" id="94029"/>
    <lineage>
        <taxon>Eukaryota</taxon>
        <taxon>Metazoa</taxon>
        <taxon>Ecdysozoa</taxon>
        <taxon>Arthropoda</taxon>
        <taxon>Chelicerata</taxon>
        <taxon>Arachnida</taxon>
        <taxon>Araneae</taxon>
        <taxon>Araneomorphae</taxon>
        <taxon>Entelegynae</taxon>
        <taxon>Araneoidea</taxon>
        <taxon>Araneidae</taxon>
        <taxon>Argiope</taxon>
    </lineage>
</organism>
<evidence type="ECO:0000256" key="2">
    <source>
        <dbReference type="SAM" id="MobiDB-lite"/>
    </source>
</evidence>
<reference evidence="4" key="2">
    <citation type="submission" date="2020-06" db="EMBL/GenBank/DDBJ databases">
        <authorList>
            <person name="Sheffer M."/>
        </authorList>
    </citation>
    <scope>NUCLEOTIDE SEQUENCE</scope>
</reference>